<evidence type="ECO:0000256" key="3">
    <source>
        <dbReference type="ARBA" id="ARBA00022737"/>
    </source>
</evidence>
<dbReference type="OrthoDB" id="9758578at2"/>
<keyword evidence="3" id="KW-0677">Repeat</keyword>
<dbReference type="PANTHER" id="PTHR11764:SF20">
    <property type="entry name" value="LANOSTEROL SYNTHASE"/>
    <property type="match status" value="1"/>
</dbReference>
<dbReference type="EC" id="4.2.1.137" evidence="6"/>
<sequence length="651" mass="71092">MSDERPGAENRRDLQQRARLALDQLRGELLDQRTSDGHWTGQLSASALSTATAVSAIAATIVHGQEFSSPFCVSQVSRGMDFLRTQQNADGGFGDTDRSLSNIATSYLVLAASELAIKAGCQPLDDHSRDRLDDYILKGGGIEGLRRRYGTDKTFVVPIMTNMAIAGLIDWDDVASLPFEAAVFPQSMYRFLQMPVVSYAIPALVAIGQTRHFLGRRTFWPWRMVRAAAVNPTMKVLGKMQPESGGYLEATPLTSFVVMSLAVTGRSDHEVSRRGLKFLADSMLDDGSWPIDTNLATWVTSLAIDALASDPEDDSKWYSDELLDWHLSCQHLTRHPFTGAEPGGWGWTDLSGAVPDSDDTPAAILALAHAKKRCKNLDSIRSIDLAIERGQRWLLKLQNRNGGWPTFCRGWGKLPFDRSSTDLTGHAVRALSVKTGQEINSEAAIKRGAKFLSKSQQADGAWLPLWFGNQDRPDEDNPIYGTSKVLMAATSVGGRAGLSQAAVDRATRFLVESQNSDGGWGGGNSIASYWTLRGSDGDKAVISSVEETALAVDALASALIANQTLPSSPRNGPIAGGNARRDQAIIGGVQFLLSSIDQKRHQVPWPIGFYFAKLWYYERLYPLIFTAAALGKALRSEVLRKHPPPYTPQDP</sequence>
<dbReference type="AlphaFoldDB" id="A0A5C6F4Z4"/>
<dbReference type="InterPro" id="IPR008930">
    <property type="entry name" value="Terpenoid_cyclase/PrenylTrfase"/>
</dbReference>
<reference evidence="6 7" key="1">
    <citation type="submission" date="2019-02" db="EMBL/GenBank/DDBJ databases">
        <title>Deep-cultivation of Planctomycetes and their phenomic and genomic characterization uncovers novel biology.</title>
        <authorList>
            <person name="Wiegand S."/>
            <person name="Jogler M."/>
            <person name="Boedeker C."/>
            <person name="Pinto D."/>
            <person name="Vollmers J."/>
            <person name="Rivas-Marin E."/>
            <person name="Kohn T."/>
            <person name="Peeters S.H."/>
            <person name="Heuer A."/>
            <person name="Rast P."/>
            <person name="Oberbeckmann S."/>
            <person name="Bunk B."/>
            <person name="Jeske O."/>
            <person name="Meyerdierks A."/>
            <person name="Storesund J.E."/>
            <person name="Kallscheuer N."/>
            <person name="Luecker S."/>
            <person name="Lage O.M."/>
            <person name="Pohl T."/>
            <person name="Merkel B.J."/>
            <person name="Hornburger P."/>
            <person name="Mueller R.-W."/>
            <person name="Bruemmer F."/>
            <person name="Labrenz M."/>
            <person name="Spormann A.M."/>
            <person name="Op Den Camp H."/>
            <person name="Overmann J."/>
            <person name="Amann R."/>
            <person name="Jetten M.S.M."/>
            <person name="Mascher T."/>
            <person name="Medema M.H."/>
            <person name="Devos D.P."/>
            <person name="Kaster A.-K."/>
            <person name="Ovreas L."/>
            <person name="Rohde M."/>
            <person name="Galperin M.Y."/>
            <person name="Jogler C."/>
        </authorList>
    </citation>
    <scope>NUCLEOTIDE SEQUENCE [LARGE SCALE GENOMIC DNA]</scope>
    <source>
        <strain evidence="6 7">Poly59</strain>
    </source>
</reference>
<accession>A0A5C6F4Z4</accession>
<dbReference type="Proteomes" id="UP000317977">
    <property type="component" value="Unassembled WGS sequence"/>
</dbReference>
<evidence type="ECO:0000313" key="6">
    <source>
        <dbReference type="EMBL" id="TWU55136.1"/>
    </source>
</evidence>
<dbReference type="GO" id="GO:0016829">
    <property type="term" value="F:lyase activity"/>
    <property type="evidence" value="ECO:0007669"/>
    <property type="project" value="UniProtKB-KW"/>
</dbReference>
<dbReference type="Gene3D" id="1.50.10.20">
    <property type="match status" value="2"/>
</dbReference>
<evidence type="ECO:0000256" key="2">
    <source>
        <dbReference type="ARBA" id="ARBA00009755"/>
    </source>
</evidence>
<comment type="similarity">
    <text evidence="2">Belongs to the terpene cyclase/mutase family.</text>
</comment>
<keyword evidence="6" id="KW-0456">Lyase</keyword>
<feature type="domain" description="Squalene cyclase N-terminal" evidence="5">
    <location>
        <begin position="24"/>
        <end position="189"/>
    </location>
</feature>
<dbReference type="SUPFAM" id="SSF48239">
    <property type="entry name" value="Terpenoid cyclases/Protein prenyltransferases"/>
    <property type="match status" value="3"/>
</dbReference>
<dbReference type="PANTHER" id="PTHR11764">
    <property type="entry name" value="TERPENE CYCLASE/MUTASE FAMILY MEMBER"/>
    <property type="match status" value="1"/>
</dbReference>
<dbReference type="GO" id="GO:0005811">
    <property type="term" value="C:lipid droplet"/>
    <property type="evidence" value="ECO:0007669"/>
    <property type="project" value="InterPro"/>
</dbReference>
<comment type="pathway">
    <text evidence="1">Secondary metabolite biosynthesis; hopanoid biosynthesis.</text>
</comment>
<evidence type="ECO:0000259" key="4">
    <source>
        <dbReference type="Pfam" id="PF13243"/>
    </source>
</evidence>
<proteinExistence type="inferred from homology"/>
<feature type="domain" description="Squalene cyclase C-terminal" evidence="4">
    <location>
        <begin position="298"/>
        <end position="558"/>
    </location>
</feature>
<comment type="caution">
    <text evidence="6">The sequence shown here is derived from an EMBL/GenBank/DDBJ whole genome shotgun (WGS) entry which is preliminary data.</text>
</comment>
<dbReference type="EMBL" id="SJPX01000002">
    <property type="protein sequence ID" value="TWU55136.1"/>
    <property type="molecule type" value="Genomic_DNA"/>
</dbReference>
<evidence type="ECO:0000259" key="5">
    <source>
        <dbReference type="Pfam" id="PF13249"/>
    </source>
</evidence>
<dbReference type="InterPro" id="IPR032697">
    <property type="entry name" value="SQ_cyclase_N"/>
</dbReference>
<gene>
    <name evidence="6" type="primary">sqhC</name>
    <name evidence="6" type="ORF">Poly59_14320</name>
</gene>
<dbReference type="GO" id="GO:0016104">
    <property type="term" value="P:triterpenoid biosynthetic process"/>
    <property type="evidence" value="ECO:0007669"/>
    <property type="project" value="InterPro"/>
</dbReference>
<protein>
    <submittedName>
        <fullName evidence="6">Sporulenol synthase</fullName>
        <ecNumber evidence="6">4.2.1.137</ecNumber>
    </submittedName>
</protein>
<dbReference type="InterPro" id="IPR032696">
    <property type="entry name" value="SQ_cyclase_C"/>
</dbReference>
<keyword evidence="7" id="KW-1185">Reference proteome</keyword>
<dbReference type="Pfam" id="PF13243">
    <property type="entry name" value="SQHop_cyclase_C"/>
    <property type="match status" value="1"/>
</dbReference>
<name>A0A5C6F4Z4_9BACT</name>
<dbReference type="RefSeq" id="WP_146533385.1">
    <property type="nucleotide sequence ID" value="NZ_SJPX01000002.1"/>
</dbReference>
<dbReference type="GO" id="GO:0016866">
    <property type="term" value="F:intramolecular transferase activity"/>
    <property type="evidence" value="ECO:0007669"/>
    <property type="project" value="InterPro"/>
</dbReference>
<evidence type="ECO:0000256" key="1">
    <source>
        <dbReference type="ARBA" id="ARBA00004999"/>
    </source>
</evidence>
<dbReference type="InterPro" id="IPR018333">
    <property type="entry name" value="Squalene_cyclase"/>
</dbReference>
<organism evidence="6 7">
    <name type="scientific">Rubripirellula reticaptiva</name>
    <dbReference type="NCBI Taxonomy" id="2528013"/>
    <lineage>
        <taxon>Bacteria</taxon>
        <taxon>Pseudomonadati</taxon>
        <taxon>Planctomycetota</taxon>
        <taxon>Planctomycetia</taxon>
        <taxon>Pirellulales</taxon>
        <taxon>Pirellulaceae</taxon>
        <taxon>Rubripirellula</taxon>
    </lineage>
</organism>
<evidence type="ECO:0000313" key="7">
    <source>
        <dbReference type="Proteomes" id="UP000317977"/>
    </source>
</evidence>
<dbReference type="Pfam" id="PF13249">
    <property type="entry name" value="SQHop_cyclase_N"/>
    <property type="match status" value="1"/>
</dbReference>
<dbReference type="UniPathway" id="UPA00337"/>